<evidence type="ECO:0000256" key="5">
    <source>
        <dbReference type="SAM" id="Phobius"/>
    </source>
</evidence>
<dbReference type="PRINTS" id="PR01210">
    <property type="entry name" value="GGTRANSPTASE"/>
</dbReference>
<keyword evidence="2" id="KW-1202">Platelet aggregation activating toxin</keyword>
<evidence type="ECO:0000256" key="4">
    <source>
        <dbReference type="PIRSR" id="PIRSR600101-2"/>
    </source>
</evidence>
<dbReference type="Gene3D" id="3.60.20.40">
    <property type="match status" value="1"/>
</dbReference>
<organism evidence="6 7">
    <name type="scientific">Dreissena polymorpha</name>
    <name type="common">Zebra mussel</name>
    <name type="synonym">Mytilus polymorpha</name>
    <dbReference type="NCBI Taxonomy" id="45954"/>
    <lineage>
        <taxon>Eukaryota</taxon>
        <taxon>Metazoa</taxon>
        <taxon>Spiralia</taxon>
        <taxon>Lophotrochozoa</taxon>
        <taxon>Mollusca</taxon>
        <taxon>Bivalvia</taxon>
        <taxon>Autobranchia</taxon>
        <taxon>Heteroconchia</taxon>
        <taxon>Euheterodonta</taxon>
        <taxon>Imparidentia</taxon>
        <taxon>Neoheterodontei</taxon>
        <taxon>Myida</taxon>
        <taxon>Dreissenoidea</taxon>
        <taxon>Dreissenidae</taxon>
        <taxon>Dreissena</taxon>
    </lineage>
</organism>
<feature type="binding site" evidence="4">
    <location>
        <begin position="512"/>
        <end position="513"/>
    </location>
    <ligand>
        <name>L-glutamate</name>
        <dbReference type="ChEBI" id="CHEBI:29985"/>
    </ligand>
</feature>
<keyword evidence="5" id="KW-1133">Transmembrane helix</keyword>
<feature type="binding site" evidence="4">
    <location>
        <position position="535"/>
    </location>
    <ligand>
        <name>L-glutamate</name>
        <dbReference type="ChEBI" id="CHEBI:29985"/>
    </ligand>
</feature>
<name>A0A9D3YHJ1_DREPO</name>
<feature type="binding site" evidence="4">
    <location>
        <position position="484"/>
    </location>
    <ligand>
        <name>L-glutamate</name>
        <dbReference type="ChEBI" id="CHEBI:29985"/>
    </ligand>
</feature>
<dbReference type="SUPFAM" id="SSF56235">
    <property type="entry name" value="N-terminal nucleophile aminohydrolases (Ntn hydrolases)"/>
    <property type="match status" value="1"/>
</dbReference>
<feature type="active site" description="Nucleophile" evidence="3">
    <location>
        <position position="442"/>
    </location>
</feature>
<dbReference type="InterPro" id="IPR043138">
    <property type="entry name" value="GGT_lsub"/>
</dbReference>
<dbReference type="GO" id="GO:0005886">
    <property type="term" value="C:plasma membrane"/>
    <property type="evidence" value="ECO:0007669"/>
    <property type="project" value="TreeGrafter"/>
</dbReference>
<reference evidence="6" key="2">
    <citation type="submission" date="2020-11" db="EMBL/GenBank/DDBJ databases">
        <authorList>
            <person name="McCartney M.A."/>
            <person name="Auch B."/>
            <person name="Kono T."/>
            <person name="Mallez S."/>
            <person name="Becker A."/>
            <person name="Gohl D.M."/>
            <person name="Silverstein K.A.T."/>
            <person name="Koren S."/>
            <person name="Bechman K.B."/>
            <person name="Herman A."/>
            <person name="Abrahante J.E."/>
            <person name="Garbe J."/>
        </authorList>
    </citation>
    <scope>NUCLEOTIDE SEQUENCE</scope>
    <source>
        <strain evidence="6">Duluth1</strain>
        <tissue evidence="6">Whole animal</tissue>
    </source>
</reference>
<dbReference type="PROSITE" id="PS00462">
    <property type="entry name" value="G_GLU_TRANSPEPTIDASE"/>
    <property type="match status" value="1"/>
</dbReference>
<accession>A0A9D3YHJ1</accession>
<sequence length="630" mass="69084">MEPKNYGSMRSNDRRSLLATDGEAGYCSYDDDDLHAAARLRKKRQRLRECLWIGCGVLLISLVGVGLFFATHPWGTKTPAEPTLAKYRHAAVASDVSLCSHIGRQILEVDGGNAVDAAVATLLCMGLADPQSMGIGGGFFMSIYNRTTGKSYSIDARETAPGKATVDMFYKGANSSKGGLAIAVPGEIRGYQVAMVNHGSLSWKQVFLPAVTMATNGFPVPLSLQHALEDFKAAFGNNINETVAAYPQFGKTFINPETKDIYKEGETIKMPELGRTLKVISEEGPDAFYNGSLTQDILREFQDAGSIITAEDLLAYRAKYSDSYSYKLSNNYTLHTSKAPSGGVILLFILGILDGYNFTPSDISSTEKSILTFHRFIEAFKFAYAKRTQLADEDFEKNVTELVANLTSRSYIESIRSQIWDNQTHPYMYYGPTYYQENKTSTAHLSIVDQFGNAVAVTSTVNARFGANVFGNRTGIIWNDEMDDFATSTKPNDFGVFPSPANQIVPGKRPLSSMSPAVFVDDKGDVKMVVGAAGGSRITTATAWVAAQVMWFRENIKEAIDSLRLHHQLLPPMFTYEKGFDMDIIKGLKALGHNATEVSPGMSIVQGITRQDGYLYANSDYRKGGTPDGY</sequence>
<keyword evidence="5" id="KW-0812">Transmembrane</keyword>
<evidence type="ECO:0000313" key="6">
    <source>
        <dbReference type="EMBL" id="KAH3700837.1"/>
    </source>
</evidence>
<evidence type="ECO:0000256" key="1">
    <source>
        <dbReference type="ARBA" id="ARBA00009381"/>
    </source>
</evidence>
<evidence type="ECO:0000256" key="3">
    <source>
        <dbReference type="PIRSR" id="PIRSR600101-1"/>
    </source>
</evidence>
<keyword evidence="5" id="KW-0472">Membrane</keyword>
<dbReference type="EMBL" id="JAIWYP010000015">
    <property type="protein sequence ID" value="KAH3700837.1"/>
    <property type="molecule type" value="Genomic_DNA"/>
</dbReference>
<keyword evidence="2" id="KW-1199">Hemostasis impairing toxin</keyword>
<dbReference type="GO" id="GO:0036374">
    <property type="term" value="F:glutathione hydrolase activity"/>
    <property type="evidence" value="ECO:0007669"/>
    <property type="project" value="InterPro"/>
</dbReference>
<reference evidence="6" key="1">
    <citation type="journal article" date="2019" name="bioRxiv">
        <title>The Genome of the Zebra Mussel, Dreissena polymorpha: A Resource for Invasive Species Research.</title>
        <authorList>
            <person name="McCartney M.A."/>
            <person name="Auch B."/>
            <person name="Kono T."/>
            <person name="Mallez S."/>
            <person name="Zhang Y."/>
            <person name="Obille A."/>
            <person name="Becker A."/>
            <person name="Abrahante J.E."/>
            <person name="Garbe J."/>
            <person name="Badalamenti J.P."/>
            <person name="Herman A."/>
            <person name="Mangelson H."/>
            <person name="Liachko I."/>
            <person name="Sullivan S."/>
            <person name="Sone E.D."/>
            <person name="Koren S."/>
            <person name="Silverstein K.A.T."/>
            <person name="Beckman K.B."/>
            <person name="Gohl D.M."/>
        </authorList>
    </citation>
    <scope>NUCLEOTIDE SEQUENCE</scope>
    <source>
        <strain evidence="6">Duluth1</strain>
        <tissue evidence="6">Whole animal</tissue>
    </source>
</reference>
<keyword evidence="7" id="KW-1185">Reference proteome</keyword>
<dbReference type="FunFam" id="3.60.20.40:FF:000001">
    <property type="entry name" value="Gamma-glutamyltranspeptidase 1"/>
    <property type="match status" value="1"/>
</dbReference>
<evidence type="ECO:0000313" key="7">
    <source>
        <dbReference type="Proteomes" id="UP000828390"/>
    </source>
</evidence>
<gene>
    <name evidence="6" type="ORF">DPMN_075818</name>
</gene>
<dbReference type="PANTHER" id="PTHR11686:SF9">
    <property type="entry name" value="RE13973P"/>
    <property type="match status" value="1"/>
</dbReference>
<dbReference type="InterPro" id="IPR029055">
    <property type="entry name" value="Ntn_hydrolases_N"/>
</dbReference>
<dbReference type="PANTHER" id="PTHR11686">
    <property type="entry name" value="GAMMA GLUTAMYL TRANSPEPTIDASE"/>
    <property type="match status" value="1"/>
</dbReference>
<dbReference type="Proteomes" id="UP000828390">
    <property type="component" value="Unassembled WGS sequence"/>
</dbReference>
<feature type="binding site" evidence="4">
    <location>
        <begin position="460"/>
        <end position="462"/>
    </location>
    <ligand>
        <name>L-glutamate</name>
        <dbReference type="ChEBI" id="CHEBI:29985"/>
    </ligand>
</feature>
<dbReference type="InterPro" id="IPR043137">
    <property type="entry name" value="GGT_ssub_C"/>
</dbReference>
<feature type="binding site" evidence="4">
    <location>
        <position position="157"/>
    </location>
    <ligand>
        <name>L-glutamate</name>
        <dbReference type="ChEBI" id="CHEBI:29985"/>
    </ligand>
</feature>
<comment type="caution">
    <text evidence="6">The sequence shown here is derived from an EMBL/GenBank/DDBJ whole genome shotgun (WGS) entry which is preliminary data.</text>
</comment>
<proteinExistence type="inferred from homology"/>
<feature type="transmembrane region" description="Helical" evidence="5">
    <location>
        <begin position="50"/>
        <end position="70"/>
    </location>
</feature>
<dbReference type="Gene3D" id="1.10.246.130">
    <property type="match status" value="1"/>
</dbReference>
<evidence type="ECO:0000256" key="2">
    <source>
        <dbReference type="ARBA" id="ARBA00084097"/>
    </source>
</evidence>
<dbReference type="FunFam" id="1.10.246.130:FF:000002">
    <property type="entry name" value="glutathione hydrolase 1 proenzyme"/>
    <property type="match status" value="1"/>
</dbReference>
<dbReference type="InterPro" id="IPR000101">
    <property type="entry name" value="GGT_peptidase"/>
</dbReference>
<protein>
    <submittedName>
        <fullName evidence="6">Uncharacterized protein</fullName>
    </submittedName>
</protein>
<dbReference type="InterPro" id="IPR055262">
    <property type="entry name" value="GGT_CS"/>
</dbReference>
<dbReference type="GO" id="GO:0006751">
    <property type="term" value="P:glutathione catabolic process"/>
    <property type="evidence" value="ECO:0007669"/>
    <property type="project" value="InterPro"/>
</dbReference>
<comment type="similarity">
    <text evidence="1">Belongs to the gamma-glutamyltransferase family.</text>
</comment>
<dbReference type="NCBIfam" id="TIGR00066">
    <property type="entry name" value="g_glut_trans"/>
    <property type="match status" value="1"/>
</dbReference>
<dbReference type="Pfam" id="PF01019">
    <property type="entry name" value="G_glu_transpept"/>
    <property type="match status" value="1"/>
</dbReference>
<keyword evidence="2" id="KW-0800">Toxin</keyword>
<dbReference type="AlphaFoldDB" id="A0A9D3YHJ1"/>